<accession>K5BGW1</accession>
<evidence type="ECO:0000313" key="1">
    <source>
        <dbReference type="EMBL" id="EKF25147.1"/>
    </source>
</evidence>
<protein>
    <submittedName>
        <fullName evidence="1">Phosphoribulokinase / Uridine kinase family protein</fullName>
    </submittedName>
</protein>
<dbReference type="Gene3D" id="3.40.50.300">
    <property type="entry name" value="P-loop containing nucleotide triphosphate hydrolases"/>
    <property type="match status" value="1"/>
</dbReference>
<dbReference type="NCBIfam" id="NF006743">
    <property type="entry name" value="PRK09270.1-2"/>
    <property type="match status" value="1"/>
</dbReference>
<dbReference type="eggNOG" id="COG0572">
    <property type="taxonomic scope" value="Bacteria"/>
</dbReference>
<reference evidence="1 2" key="1">
    <citation type="journal article" date="2012" name="J. Bacteriol.">
        <title>Genome sequence of Mycobacterium hassiacum DSM 44199, a rare source of heat-stable mycobacterial proteins.</title>
        <authorList>
            <person name="Tiago I."/>
            <person name="Maranha A."/>
            <person name="Mendes V."/>
            <person name="Alarico S."/>
            <person name="Moynihan P.J."/>
            <person name="Clarke A.J."/>
            <person name="Macedo-Ribeiro S."/>
            <person name="Pereira P.J."/>
            <person name="Empadinhas N."/>
        </authorList>
    </citation>
    <scope>NUCLEOTIDE SEQUENCE [LARGE SCALE GENOMIC DNA]</scope>
    <source>
        <strain evidence="2">DSM 44199 / CIP 105218 / JCM 12690 / 3849</strain>
    </source>
</reference>
<dbReference type="GO" id="GO:0005524">
    <property type="term" value="F:ATP binding"/>
    <property type="evidence" value="ECO:0007669"/>
    <property type="project" value="InterPro"/>
</dbReference>
<name>K5BGW1_MYCHD</name>
<dbReference type="PANTHER" id="PTHR10285">
    <property type="entry name" value="URIDINE KINASE"/>
    <property type="match status" value="1"/>
</dbReference>
<dbReference type="SUPFAM" id="SSF52540">
    <property type="entry name" value="P-loop containing nucleoside triphosphate hydrolases"/>
    <property type="match status" value="1"/>
</dbReference>
<dbReference type="Pfam" id="PF00485">
    <property type="entry name" value="PRK"/>
    <property type="match status" value="1"/>
</dbReference>
<dbReference type="PATRIC" id="fig|1122247.3.peg.855"/>
<sequence>MAAEVSDEPWAERLRALLSRHRRVVLGIAGAPGSGKSTFARRIVRCFDDAVHVPMDGFHLADVELDRLGRRGRKGAADTFDAYGYLALLQRIRAHPGHVVYAPEFDRDIEQPIAGAIPVGPRDRLVVTEGNCLLDDEEPWPTVRELCDEVWFLDIPPEVRRPRLIARHIEFGKTPEQAQAWVRDVDDPNAERIERSRRNADFVVRVGAEHSRPNYGS</sequence>
<keyword evidence="1" id="KW-0808">Transferase</keyword>
<evidence type="ECO:0000313" key="2">
    <source>
        <dbReference type="Proteomes" id="UP000006265"/>
    </source>
</evidence>
<dbReference type="Proteomes" id="UP000006265">
    <property type="component" value="Unassembled WGS sequence"/>
</dbReference>
<dbReference type="RefSeq" id="WP_005625101.1">
    <property type="nucleotide sequence ID" value="NZ_AMRA01000023.1"/>
</dbReference>
<comment type="caution">
    <text evidence="1">The sequence shown here is derived from an EMBL/GenBank/DDBJ whole genome shotgun (WGS) entry which is preliminary data.</text>
</comment>
<dbReference type="GO" id="GO:0016301">
    <property type="term" value="F:kinase activity"/>
    <property type="evidence" value="ECO:0007669"/>
    <property type="project" value="UniProtKB-KW"/>
</dbReference>
<keyword evidence="2" id="KW-1185">Reference proteome</keyword>
<dbReference type="AlphaFoldDB" id="K5BGW1"/>
<dbReference type="STRING" id="1122247.GCA_000379865_03443"/>
<organism evidence="1 2">
    <name type="scientific">Mycolicibacterium hassiacum (strain DSM 44199 / CIP 105218 / JCM 12690 / 3849)</name>
    <name type="common">Mycobacterium hassiacum</name>
    <dbReference type="NCBI Taxonomy" id="1122247"/>
    <lineage>
        <taxon>Bacteria</taxon>
        <taxon>Bacillati</taxon>
        <taxon>Actinomycetota</taxon>
        <taxon>Actinomycetes</taxon>
        <taxon>Mycobacteriales</taxon>
        <taxon>Mycobacteriaceae</taxon>
        <taxon>Mycolicibacterium</taxon>
    </lineage>
</organism>
<dbReference type="InterPro" id="IPR006083">
    <property type="entry name" value="PRK/URK"/>
</dbReference>
<proteinExistence type="predicted"/>
<dbReference type="EMBL" id="AMRA01000023">
    <property type="protein sequence ID" value="EKF25147.1"/>
    <property type="molecule type" value="Genomic_DNA"/>
</dbReference>
<gene>
    <name evidence="1" type="ORF">C731_0890</name>
</gene>
<dbReference type="InterPro" id="IPR027417">
    <property type="entry name" value="P-loop_NTPase"/>
</dbReference>
<dbReference type="OrthoDB" id="3192509at2"/>
<keyword evidence="1" id="KW-0418">Kinase</keyword>